<dbReference type="Gene3D" id="3.20.20.20">
    <property type="entry name" value="Dihydropteroate synthase-like"/>
    <property type="match status" value="1"/>
</dbReference>
<evidence type="ECO:0000256" key="4">
    <source>
        <dbReference type="ARBA" id="ARBA00022630"/>
    </source>
</evidence>
<dbReference type="HOGENOM" id="CLU_323884_0_0_0"/>
<protein>
    <recommendedName>
        <fullName evidence="10">Methylenetetrahydrofolate reductase</fullName>
    </recommendedName>
</protein>
<dbReference type="eggNOG" id="COG0685">
    <property type="taxonomic scope" value="Bacteria"/>
</dbReference>
<dbReference type="Pfam" id="PF03599">
    <property type="entry name" value="CdhD"/>
    <property type="match status" value="1"/>
</dbReference>
<gene>
    <name evidence="14" type="ordered locus">Thein_2184</name>
</gene>
<dbReference type="SUPFAM" id="SSF51717">
    <property type="entry name" value="Dihydropteroate synthetase-like"/>
    <property type="match status" value="1"/>
</dbReference>
<dbReference type="KEGG" id="tid:Thein_2184"/>
<sequence>MSEEKKYFSHLERVLKEGHFAVTCEIGPPKSADPEVVREKARIIRGYVDAANITDCQTAIVRMSSIASGVLVREEGVEPVIQMTCRDRNRIAIQADLLGAAALGMRNLLCLTGDHPKFGNHPEAKGVFDLDSIQLLDMVRRMRDEKKFQCGEEIRGKAPEFFLGAAENPFADPFEFRVHRMAKKAAAGAQFIQTQIIYNLERFRKFMEMARDLGLTEKLFILAGVTPPKSFGMAKYMKYFVPGLDVPDEILSRLKDAKDKKEEGIKIVVEIIEQVREIPGVAGVHIMAIEWEEAVPEIVKRAGLEARPFAEEVKPLVKEERVPEVALPEEKPEEKAPEEIVPPKVDVPVEALKSVFSSLRSSMDALREGINMLHEGLASLEKTLLGGEVPPIEERPSIEEVSPKPEVPSITREEEEKAKQIADLLSAAKAAQEAVDYDKALSLYEQVLKLEPENEPAKNAIEVIKKEQKIAELLNKAKEKLEAKELDEAEKLFKEVLDVIPEQEEAKAGLVKIEELRAKEKPPVEEKPPAEEAPPVEEKPMEKPEEKPTVTAEAPEVSEILVFSDLSSEYRDVSERAAGIPEDVYKEPGTAWIKEVTIGEGDKKIAFGGTNVLPFHLFEGEMKNPPRVAMEVLDVKPEDWPESIAKYFEDVFADPGDWAKKCVEVYGAEAINVYLVGTDPNFMNLEPAHAAKVVEKVANAVDVPLVIWGSGSPEKDVEVIREVANVLGAKNVMVGPVVDTNHQALGATAMGYGYALIASSPIDVNLAKQLNILLENIGVPLDRIGMDPSVGAVGYGLEYTYSVMERIRLAALYAGDDKLQVPFVINVGREVWKTKEAGLPSDEMLGEQEIRGIALEAITAISLLMAGGDFLIMRHPKAIEVTQKIIKGLMAV</sequence>
<dbReference type="GO" id="GO:0009086">
    <property type="term" value="P:methionine biosynthetic process"/>
    <property type="evidence" value="ECO:0007669"/>
    <property type="project" value="TreeGrafter"/>
</dbReference>
<dbReference type="InParanoid" id="F8ADS2"/>
<dbReference type="PROSITE" id="PS50005">
    <property type="entry name" value="TPR"/>
    <property type="match status" value="1"/>
</dbReference>
<evidence type="ECO:0000256" key="5">
    <source>
        <dbReference type="ARBA" id="ARBA00022827"/>
    </source>
</evidence>
<dbReference type="InterPro" id="IPR019734">
    <property type="entry name" value="TPR_rpt"/>
</dbReference>
<dbReference type="NCBIfam" id="NF003376">
    <property type="entry name" value="PRK04452.1-2"/>
    <property type="match status" value="1"/>
</dbReference>
<dbReference type="EMBL" id="CP002683">
    <property type="protein sequence ID" value="AEH46032.1"/>
    <property type="molecule type" value="Genomic_DNA"/>
</dbReference>
<feature type="domain" description="CO dehydrogenase/acetyl-CoA synthase delta subunit TIM barrel" evidence="13">
    <location>
        <begin position="595"/>
        <end position="836"/>
    </location>
</feature>
<keyword evidence="6 10" id="KW-0560">Oxidoreductase</keyword>
<organism evidence="14 15">
    <name type="scientific">Thermodesulfatator indicus (strain DSM 15286 / JCM 11887 / CIR29812)</name>
    <dbReference type="NCBI Taxonomy" id="667014"/>
    <lineage>
        <taxon>Bacteria</taxon>
        <taxon>Pseudomonadati</taxon>
        <taxon>Thermodesulfobacteriota</taxon>
        <taxon>Thermodesulfobacteria</taxon>
        <taxon>Thermodesulfobacteriales</taxon>
        <taxon>Thermodesulfatatoraceae</taxon>
        <taxon>Thermodesulfatator</taxon>
    </lineage>
</organism>
<evidence type="ECO:0000256" key="3">
    <source>
        <dbReference type="ARBA" id="ARBA00006743"/>
    </source>
</evidence>
<dbReference type="eggNOG" id="COG2069">
    <property type="taxonomic scope" value="Bacteria"/>
</dbReference>
<dbReference type="InterPro" id="IPR029041">
    <property type="entry name" value="FAD-linked_oxidoreductase-like"/>
</dbReference>
<evidence type="ECO:0000256" key="6">
    <source>
        <dbReference type="ARBA" id="ARBA00023002"/>
    </source>
</evidence>
<dbReference type="RefSeq" id="WP_013908768.1">
    <property type="nucleotide sequence ID" value="NC_015681.1"/>
</dbReference>
<dbReference type="GO" id="GO:0035999">
    <property type="term" value="P:tetrahydrofolate interconversion"/>
    <property type="evidence" value="ECO:0007669"/>
    <property type="project" value="UniProtKB-UniPathway"/>
</dbReference>
<dbReference type="PaxDb" id="667014-Thein_2184"/>
<dbReference type="UniPathway" id="UPA00193"/>
<dbReference type="STRING" id="667014.Thein_2184"/>
<dbReference type="OrthoDB" id="5428919at2"/>
<evidence type="ECO:0000256" key="9">
    <source>
        <dbReference type="PROSITE-ProRule" id="PRU00339"/>
    </source>
</evidence>
<dbReference type="PANTHER" id="PTHR45754:SF3">
    <property type="entry name" value="METHYLENETETRAHYDROFOLATE REDUCTASE (NADPH)"/>
    <property type="match status" value="1"/>
</dbReference>
<evidence type="ECO:0000256" key="2">
    <source>
        <dbReference type="ARBA" id="ARBA00004777"/>
    </source>
</evidence>
<evidence type="ECO:0000256" key="8">
    <source>
        <dbReference type="ARBA" id="ARBA00048628"/>
    </source>
</evidence>
<evidence type="ECO:0000256" key="12">
    <source>
        <dbReference type="SAM" id="MobiDB-lite"/>
    </source>
</evidence>
<dbReference type="SUPFAM" id="SSF51730">
    <property type="entry name" value="FAD-linked oxidoreductase"/>
    <property type="match status" value="1"/>
</dbReference>
<comment type="similarity">
    <text evidence="3 10">Belongs to the methylenetetrahydrofolate reductase family.</text>
</comment>
<dbReference type="PANTHER" id="PTHR45754">
    <property type="entry name" value="METHYLENETETRAHYDROFOLATE REDUCTASE"/>
    <property type="match status" value="1"/>
</dbReference>
<keyword evidence="4 10" id="KW-0285">Flavoprotein</keyword>
<accession>F8ADS2</accession>
<dbReference type="InterPro" id="IPR003171">
    <property type="entry name" value="Mehydrof_redctse-like"/>
</dbReference>
<dbReference type="GO" id="GO:0106312">
    <property type="term" value="F:methylenetetrahydrofolate reductase (NADH) activity"/>
    <property type="evidence" value="ECO:0007669"/>
    <property type="project" value="UniProtKB-EC"/>
</dbReference>
<comment type="pathway">
    <text evidence="2 10">One-carbon metabolism; tetrahydrofolate interconversion.</text>
</comment>
<proteinExistence type="inferred from homology"/>
<evidence type="ECO:0000256" key="7">
    <source>
        <dbReference type="ARBA" id="ARBA00034478"/>
    </source>
</evidence>
<dbReference type="Pfam" id="PF02219">
    <property type="entry name" value="MTHFR"/>
    <property type="match status" value="1"/>
</dbReference>
<dbReference type="SUPFAM" id="SSF48452">
    <property type="entry name" value="TPR-like"/>
    <property type="match status" value="1"/>
</dbReference>
<dbReference type="eggNOG" id="COG0457">
    <property type="taxonomic scope" value="Bacteria"/>
</dbReference>
<feature type="repeat" description="TPR" evidence="9">
    <location>
        <begin position="421"/>
        <end position="454"/>
    </location>
</feature>
<dbReference type="PATRIC" id="fig|667014.3.peg.2244"/>
<evidence type="ECO:0000256" key="11">
    <source>
        <dbReference type="SAM" id="Coils"/>
    </source>
</evidence>
<reference evidence="15" key="1">
    <citation type="submission" date="2011-04" db="EMBL/GenBank/DDBJ databases">
        <title>The complete genome of Thermodesulfatator indicus DSM 15286.</title>
        <authorList>
            <person name="Lucas S."/>
            <person name="Copeland A."/>
            <person name="Lapidus A."/>
            <person name="Bruce D."/>
            <person name="Goodwin L."/>
            <person name="Pitluck S."/>
            <person name="Peters L."/>
            <person name="Kyrpides N."/>
            <person name="Mavromatis K."/>
            <person name="Pagani I."/>
            <person name="Ivanova N."/>
            <person name="Saunders L."/>
            <person name="Detter J.C."/>
            <person name="Tapia R."/>
            <person name="Han C."/>
            <person name="Land M."/>
            <person name="Hauser L."/>
            <person name="Markowitz V."/>
            <person name="Cheng J.-F."/>
            <person name="Hugenholtz P."/>
            <person name="Woyke T."/>
            <person name="Wu D."/>
            <person name="Spring S."/>
            <person name="Schroeder M."/>
            <person name="Brambilla E."/>
            <person name="Klenk H.-P."/>
            <person name="Eisen J.A."/>
        </authorList>
    </citation>
    <scope>NUCLEOTIDE SEQUENCE [LARGE SCALE GENOMIC DNA]</scope>
    <source>
        <strain evidence="15">DSM 15286 / JCM 11887 / CIR29812</strain>
    </source>
</reference>
<feature type="region of interest" description="Disordered" evidence="12">
    <location>
        <begin position="521"/>
        <end position="554"/>
    </location>
</feature>
<feature type="coiled-coil region" evidence="11">
    <location>
        <begin position="463"/>
        <end position="490"/>
    </location>
</feature>
<dbReference type="GO" id="GO:0071949">
    <property type="term" value="F:FAD binding"/>
    <property type="evidence" value="ECO:0007669"/>
    <property type="project" value="TreeGrafter"/>
</dbReference>
<dbReference type="InterPro" id="IPR011990">
    <property type="entry name" value="TPR-like_helical_dom_sf"/>
</dbReference>
<evidence type="ECO:0000313" key="14">
    <source>
        <dbReference type="EMBL" id="AEH46032.1"/>
    </source>
</evidence>
<dbReference type="GO" id="GO:0005829">
    <property type="term" value="C:cytosol"/>
    <property type="evidence" value="ECO:0007669"/>
    <property type="project" value="TreeGrafter"/>
</dbReference>
<keyword evidence="9" id="KW-0802">TPR repeat</keyword>
<keyword evidence="5 10" id="KW-0274">FAD</keyword>
<keyword evidence="11" id="KW-0175">Coiled coil</keyword>
<feature type="compositionally biased region" description="Basic and acidic residues" evidence="12">
    <location>
        <begin position="521"/>
        <end position="548"/>
    </location>
</feature>
<evidence type="ECO:0000313" key="15">
    <source>
        <dbReference type="Proteomes" id="UP000006793"/>
    </source>
</evidence>
<dbReference type="Gene3D" id="3.20.20.220">
    <property type="match status" value="1"/>
</dbReference>
<dbReference type="CDD" id="cd00537">
    <property type="entry name" value="MTHFR"/>
    <property type="match status" value="1"/>
</dbReference>
<keyword evidence="15" id="KW-1185">Reference proteome</keyword>
<dbReference type="InterPro" id="IPR016041">
    <property type="entry name" value="Ac-CoA_synth_d_su_TIM-brl"/>
</dbReference>
<dbReference type="Proteomes" id="UP000006793">
    <property type="component" value="Chromosome"/>
</dbReference>
<evidence type="ECO:0000259" key="13">
    <source>
        <dbReference type="Pfam" id="PF03599"/>
    </source>
</evidence>
<comment type="catalytic activity">
    <reaction evidence="8">
        <text>(6S)-5-methyl-5,6,7,8-tetrahydrofolate + NAD(+) = (6R)-5,10-methylene-5,6,7,8-tetrahydrofolate + NADH + H(+)</text>
        <dbReference type="Rhea" id="RHEA:19821"/>
        <dbReference type="ChEBI" id="CHEBI:15378"/>
        <dbReference type="ChEBI" id="CHEBI:15636"/>
        <dbReference type="ChEBI" id="CHEBI:18608"/>
        <dbReference type="ChEBI" id="CHEBI:57540"/>
        <dbReference type="ChEBI" id="CHEBI:57945"/>
        <dbReference type="EC" id="1.5.1.54"/>
    </reaction>
    <physiologicalReaction direction="right-to-left" evidence="8">
        <dbReference type="Rhea" id="RHEA:19823"/>
    </physiologicalReaction>
</comment>
<dbReference type="InterPro" id="IPR011005">
    <property type="entry name" value="Dihydropteroate_synth-like_sf"/>
</dbReference>
<evidence type="ECO:0000256" key="1">
    <source>
        <dbReference type="ARBA" id="ARBA00001974"/>
    </source>
</evidence>
<comment type="cofactor">
    <cofactor evidence="1 10">
        <name>FAD</name>
        <dbReference type="ChEBI" id="CHEBI:57692"/>
    </cofactor>
</comment>
<name>F8ADS2_THEID</name>
<comment type="pathway">
    <text evidence="7">Amino-acid biosynthesis; L-methionine biosynthesis via de novo pathway.</text>
</comment>
<dbReference type="AlphaFoldDB" id="F8ADS2"/>
<dbReference type="Gene3D" id="1.25.40.10">
    <property type="entry name" value="Tetratricopeptide repeat domain"/>
    <property type="match status" value="1"/>
</dbReference>
<dbReference type="SMART" id="SM00028">
    <property type="entry name" value="TPR"/>
    <property type="match status" value="2"/>
</dbReference>
<evidence type="ECO:0000256" key="10">
    <source>
        <dbReference type="RuleBase" id="RU003862"/>
    </source>
</evidence>
<reference evidence="14 15" key="2">
    <citation type="journal article" date="2012" name="Stand. Genomic Sci.">
        <title>Complete genome sequence of the thermophilic sulfate-reducing ocean bacterium Thermodesulfatator indicus type strain (CIR29812(T)).</title>
        <authorList>
            <person name="Anderson I."/>
            <person name="Saunders E."/>
            <person name="Lapidus A."/>
            <person name="Nolan M."/>
            <person name="Lucas S."/>
            <person name="Tice H."/>
            <person name="Del Rio T.G."/>
            <person name="Cheng J.F."/>
            <person name="Han C."/>
            <person name="Tapia R."/>
            <person name="Goodwin L.A."/>
            <person name="Pitluck S."/>
            <person name="Liolios K."/>
            <person name="Mavromatis K."/>
            <person name="Pagani I."/>
            <person name="Ivanova N."/>
            <person name="Mikhailova N."/>
            <person name="Pati A."/>
            <person name="Chen A."/>
            <person name="Palaniappan K."/>
            <person name="Land M."/>
            <person name="Hauser L."/>
            <person name="Jeffries C.D."/>
            <person name="Chang Y.J."/>
            <person name="Brambilla E.M."/>
            <person name="Rohde M."/>
            <person name="Spring S."/>
            <person name="Goker M."/>
            <person name="Detter J.C."/>
            <person name="Woyke T."/>
            <person name="Bristow J."/>
            <person name="Eisen J.A."/>
            <person name="Markowitz V."/>
            <person name="Hugenholtz P."/>
            <person name="Kyrpides N.C."/>
            <person name="Klenk H.P."/>
        </authorList>
    </citation>
    <scope>NUCLEOTIDE SEQUENCE [LARGE SCALE GENOMIC DNA]</scope>
    <source>
        <strain evidence="15">DSM 15286 / JCM 11887 / CIR29812</strain>
    </source>
</reference>